<dbReference type="Proteomes" id="UP000192656">
    <property type="component" value="Unassembled WGS sequence"/>
</dbReference>
<evidence type="ECO:0000313" key="3">
    <source>
        <dbReference type="Proteomes" id="UP000192656"/>
    </source>
</evidence>
<proteinExistence type="predicted"/>
<dbReference type="OrthoDB" id="7917234at2"/>
<protein>
    <submittedName>
        <fullName evidence="2">Uncharacterized protein</fullName>
    </submittedName>
</protein>
<reference evidence="2 3" key="1">
    <citation type="submission" date="2017-04" db="EMBL/GenBank/DDBJ databases">
        <authorList>
            <person name="Afonso C.L."/>
            <person name="Miller P.J."/>
            <person name="Scott M.A."/>
            <person name="Spackman E."/>
            <person name="Goraichik I."/>
            <person name="Dimitrov K.M."/>
            <person name="Suarez D.L."/>
            <person name="Swayne D.E."/>
        </authorList>
    </citation>
    <scope>NUCLEOTIDE SEQUENCE [LARGE SCALE GENOMIC DNA]</scope>
    <source>
        <strain evidence="2 3">CGMCC 1.10972</strain>
    </source>
</reference>
<dbReference type="RefSeq" id="WP_139798441.1">
    <property type="nucleotide sequence ID" value="NZ_FWXR01000017.1"/>
</dbReference>
<dbReference type="AlphaFoldDB" id="A0A1W2DQZ7"/>
<dbReference type="STRING" id="937218.SAMN06297251_11728"/>
<accession>A0A1W2DQZ7</accession>
<gene>
    <name evidence="2" type="ORF">SAMN06297251_11728</name>
</gene>
<evidence type="ECO:0000313" key="2">
    <source>
        <dbReference type="EMBL" id="SMC99897.1"/>
    </source>
</evidence>
<feature type="region of interest" description="Disordered" evidence="1">
    <location>
        <begin position="69"/>
        <end position="89"/>
    </location>
</feature>
<name>A0A1W2DQZ7_9HYPH</name>
<keyword evidence="3" id="KW-1185">Reference proteome</keyword>
<evidence type="ECO:0000256" key="1">
    <source>
        <dbReference type="SAM" id="MobiDB-lite"/>
    </source>
</evidence>
<sequence length="89" mass="9763">MQYDLRDRVRHEIQLARAESPCVDVDALSRSIAEEFGFDPESTFVMLKRLVMHECARLGIGMRVQSGATVGDAPREAANQRSAGRGSAA</sequence>
<organism evidence="2 3">
    <name type="scientific">Fulvimarina manganoxydans</name>
    <dbReference type="NCBI Taxonomy" id="937218"/>
    <lineage>
        <taxon>Bacteria</taxon>
        <taxon>Pseudomonadati</taxon>
        <taxon>Pseudomonadota</taxon>
        <taxon>Alphaproteobacteria</taxon>
        <taxon>Hyphomicrobiales</taxon>
        <taxon>Aurantimonadaceae</taxon>
        <taxon>Fulvimarina</taxon>
    </lineage>
</organism>
<dbReference type="EMBL" id="FWXR01000017">
    <property type="protein sequence ID" value="SMC99897.1"/>
    <property type="molecule type" value="Genomic_DNA"/>
</dbReference>